<reference evidence="2 3" key="1">
    <citation type="submission" date="2021-04" db="EMBL/GenBank/DDBJ databases">
        <authorList>
            <person name="Seiffert S.N."/>
        </authorList>
    </citation>
    <scope>NUCLEOTIDE SEQUENCE [LARGE SCALE GENOMIC DNA]</scope>
    <source>
        <strain evidence="2 3">1</strain>
    </source>
</reference>
<evidence type="ECO:0000313" key="3">
    <source>
        <dbReference type="Proteomes" id="UP000686327"/>
    </source>
</evidence>
<accession>A0ABS6DCA5</accession>
<protein>
    <recommendedName>
        <fullName evidence="4">Lipoprotein</fullName>
    </recommendedName>
</protein>
<dbReference type="PROSITE" id="PS51257">
    <property type="entry name" value="PROKAR_LIPOPROTEIN"/>
    <property type="match status" value="1"/>
</dbReference>
<feature type="chain" id="PRO_5045875799" description="Lipoprotein" evidence="1">
    <location>
        <begin position="23"/>
        <end position="197"/>
    </location>
</feature>
<dbReference type="RefSeq" id="WP_216374458.1">
    <property type="nucleotide sequence ID" value="NZ_JAGRYT010000022.1"/>
</dbReference>
<proteinExistence type="predicted"/>
<sequence length="197" mass="21858">MSKLLNGSIRLLMVFCAGTLLSACSHNLPSVDRINKVSNYQGILVAESKDYVYKFSGDKAQQQYAAYYQFYKTYKDSITRVQTTFVITDNSVDAVYKNYFRTAGMSDEQLKDLREQYSATIPAPVGFGMVAFRAKGEFIRKKDSSLYSTDESGVLEQPIPVSITDNNVSAGDLILMPLVVPVFPLIMMYGCATGPCV</sequence>
<dbReference type="EMBL" id="JAGRYU010000004">
    <property type="protein sequence ID" value="MBU4680833.1"/>
    <property type="molecule type" value="Genomic_DNA"/>
</dbReference>
<evidence type="ECO:0008006" key="4">
    <source>
        <dbReference type="Google" id="ProtNLM"/>
    </source>
</evidence>
<evidence type="ECO:0000313" key="2">
    <source>
        <dbReference type="EMBL" id="MBU4680833.1"/>
    </source>
</evidence>
<organism evidence="2 3">
    <name type="scientific">Cedecea davisae</name>
    <dbReference type="NCBI Taxonomy" id="158484"/>
    <lineage>
        <taxon>Bacteria</taxon>
        <taxon>Pseudomonadati</taxon>
        <taxon>Pseudomonadota</taxon>
        <taxon>Gammaproteobacteria</taxon>
        <taxon>Enterobacterales</taxon>
        <taxon>Enterobacteriaceae</taxon>
        <taxon>Cedecea</taxon>
    </lineage>
</organism>
<gene>
    <name evidence="2" type="ORF">KC222_02245</name>
</gene>
<evidence type="ECO:0000256" key="1">
    <source>
        <dbReference type="SAM" id="SignalP"/>
    </source>
</evidence>
<keyword evidence="3" id="KW-1185">Reference proteome</keyword>
<name>A0ABS6DCA5_9ENTR</name>
<comment type="caution">
    <text evidence="2">The sequence shown here is derived from an EMBL/GenBank/DDBJ whole genome shotgun (WGS) entry which is preliminary data.</text>
</comment>
<dbReference type="Proteomes" id="UP000686327">
    <property type="component" value="Unassembled WGS sequence"/>
</dbReference>
<reference evidence="3" key="2">
    <citation type="submission" date="2023-07" db="EMBL/GenBank/DDBJ databases">
        <title>Cedecea davisae an AmpC producer and its therapeutic implications.</title>
        <authorList>
            <person name="Notter J."/>
        </authorList>
    </citation>
    <scope>NUCLEOTIDE SEQUENCE [LARGE SCALE GENOMIC DNA]</scope>
    <source>
        <strain evidence="3">1</strain>
    </source>
</reference>
<keyword evidence="1" id="KW-0732">Signal</keyword>
<feature type="signal peptide" evidence="1">
    <location>
        <begin position="1"/>
        <end position="22"/>
    </location>
</feature>